<reference evidence="1" key="1">
    <citation type="submission" date="2021-02" db="EMBL/GenBank/DDBJ databases">
        <authorList>
            <person name="Dougan E. K."/>
            <person name="Rhodes N."/>
            <person name="Thang M."/>
            <person name="Chan C."/>
        </authorList>
    </citation>
    <scope>NUCLEOTIDE SEQUENCE</scope>
</reference>
<accession>A0A812KCC2</accession>
<feature type="non-terminal residue" evidence="1">
    <location>
        <position position="1"/>
    </location>
</feature>
<organism evidence="1 2">
    <name type="scientific">Symbiodinium necroappetens</name>
    <dbReference type="NCBI Taxonomy" id="1628268"/>
    <lineage>
        <taxon>Eukaryota</taxon>
        <taxon>Sar</taxon>
        <taxon>Alveolata</taxon>
        <taxon>Dinophyceae</taxon>
        <taxon>Suessiales</taxon>
        <taxon>Symbiodiniaceae</taxon>
        <taxon>Symbiodinium</taxon>
    </lineage>
</organism>
<dbReference type="Proteomes" id="UP000601435">
    <property type="component" value="Unassembled WGS sequence"/>
</dbReference>
<protein>
    <submittedName>
        <fullName evidence="1">Uncharacterized protein</fullName>
    </submittedName>
</protein>
<evidence type="ECO:0000313" key="2">
    <source>
        <dbReference type="Proteomes" id="UP000601435"/>
    </source>
</evidence>
<keyword evidence="2" id="KW-1185">Reference proteome</keyword>
<sequence length="128" mass="14252">ASIDATNSEKNCFFLGAFAHNLQPIALVGTDLYLMRALVAVGTLLSWRSSHNPNDVLEKDKDDQRMLDIRREKTYDARSWNLALLNVQALQARCAFAFACHRICFMNTANTDCCGANDKAEVRGLCVP</sequence>
<evidence type="ECO:0000313" key="1">
    <source>
        <dbReference type="EMBL" id="CAE7226412.1"/>
    </source>
</evidence>
<comment type="caution">
    <text evidence="1">The sequence shown here is derived from an EMBL/GenBank/DDBJ whole genome shotgun (WGS) entry which is preliminary data.</text>
</comment>
<dbReference type="EMBL" id="CAJNJA010007575">
    <property type="protein sequence ID" value="CAE7226412.1"/>
    <property type="molecule type" value="Genomic_DNA"/>
</dbReference>
<name>A0A812KCC2_9DINO</name>
<dbReference type="OrthoDB" id="415132at2759"/>
<proteinExistence type="predicted"/>
<dbReference type="AlphaFoldDB" id="A0A812KCC2"/>
<gene>
    <name evidence="1" type="ORF">SNEC2469_LOCUS3221</name>
</gene>